<dbReference type="PANTHER" id="PTHR12948">
    <property type="entry name" value="NEDD8 ULTIMATE BUSTER-1 BS4 PROTEIN"/>
    <property type="match status" value="1"/>
</dbReference>
<feature type="coiled-coil region" evidence="1">
    <location>
        <begin position="162"/>
        <end position="189"/>
    </location>
</feature>
<dbReference type="InterPro" id="IPR015940">
    <property type="entry name" value="UBA"/>
</dbReference>
<dbReference type="SUPFAM" id="SSF54236">
    <property type="entry name" value="Ubiquitin-like"/>
    <property type="match status" value="1"/>
</dbReference>
<accession>A0ABD2MLN7</accession>
<dbReference type="Gene3D" id="3.10.20.90">
    <property type="entry name" value="Phosphatidylinositol 3-kinase Catalytic Subunit, Chain A, domain 1"/>
    <property type="match status" value="1"/>
</dbReference>
<evidence type="ECO:0000259" key="4">
    <source>
        <dbReference type="PROSITE" id="PS50053"/>
    </source>
</evidence>
<dbReference type="PANTHER" id="PTHR12948:SF3">
    <property type="entry name" value="NEDD8 ULTIMATE BUSTER 1"/>
    <property type="match status" value="1"/>
</dbReference>
<dbReference type="PROSITE" id="PS50053">
    <property type="entry name" value="UBIQUITIN_2"/>
    <property type="match status" value="1"/>
</dbReference>
<dbReference type="CDD" id="cd17062">
    <property type="entry name" value="Ubl_NUB1"/>
    <property type="match status" value="1"/>
</dbReference>
<organism evidence="5 6">
    <name type="scientific">Cryptolaemus montrouzieri</name>
    <dbReference type="NCBI Taxonomy" id="559131"/>
    <lineage>
        <taxon>Eukaryota</taxon>
        <taxon>Metazoa</taxon>
        <taxon>Ecdysozoa</taxon>
        <taxon>Arthropoda</taxon>
        <taxon>Hexapoda</taxon>
        <taxon>Insecta</taxon>
        <taxon>Pterygota</taxon>
        <taxon>Neoptera</taxon>
        <taxon>Endopterygota</taxon>
        <taxon>Coleoptera</taxon>
        <taxon>Polyphaga</taxon>
        <taxon>Cucujiformia</taxon>
        <taxon>Coccinelloidea</taxon>
        <taxon>Coccinellidae</taxon>
        <taxon>Scymninae</taxon>
        <taxon>Scymnini</taxon>
        <taxon>Cryptolaemus</taxon>
    </lineage>
</organism>
<dbReference type="SUPFAM" id="SSF46934">
    <property type="entry name" value="UBA-like"/>
    <property type="match status" value="3"/>
</dbReference>
<dbReference type="CDD" id="cd14291">
    <property type="entry name" value="UBA1_NUB1_like"/>
    <property type="match status" value="2"/>
</dbReference>
<keyword evidence="1" id="KW-0175">Coiled coil</keyword>
<evidence type="ECO:0000256" key="2">
    <source>
        <dbReference type="SAM" id="MobiDB-lite"/>
    </source>
</evidence>
<comment type="caution">
    <text evidence="5">The sequence shown here is derived from an EMBL/GenBank/DDBJ whole genome shotgun (WGS) entry which is preliminary data.</text>
</comment>
<keyword evidence="6" id="KW-1185">Reference proteome</keyword>
<reference evidence="5 6" key="1">
    <citation type="journal article" date="2021" name="BMC Biol.">
        <title>Horizontally acquired antibacterial genes associated with adaptive radiation of ladybird beetles.</title>
        <authorList>
            <person name="Li H.S."/>
            <person name="Tang X.F."/>
            <person name="Huang Y.H."/>
            <person name="Xu Z.Y."/>
            <person name="Chen M.L."/>
            <person name="Du X.Y."/>
            <person name="Qiu B.Y."/>
            <person name="Chen P.T."/>
            <person name="Zhang W."/>
            <person name="Slipinski A."/>
            <person name="Escalona H.E."/>
            <person name="Waterhouse R.M."/>
            <person name="Zwick A."/>
            <person name="Pang H."/>
        </authorList>
    </citation>
    <scope>NUCLEOTIDE SEQUENCE [LARGE SCALE GENOMIC DNA]</scope>
    <source>
        <strain evidence="5">SYSU2018</strain>
    </source>
</reference>
<dbReference type="Proteomes" id="UP001516400">
    <property type="component" value="Unassembled WGS sequence"/>
</dbReference>
<dbReference type="InterPro" id="IPR039749">
    <property type="entry name" value="NUB1"/>
</dbReference>
<evidence type="ECO:0008006" key="7">
    <source>
        <dbReference type="Google" id="ProtNLM"/>
    </source>
</evidence>
<evidence type="ECO:0000256" key="1">
    <source>
        <dbReference type="SAM" id="Coils"/>
    </source>
</evidence>
<gene>
    <name evidence="5" type="ORF">HHI36_011129</name>
</gene>
<dbReference type="InterPro" id="IPR029071">
    <property type="entry name" value="Ubiquitin-like_domsf"/>
</dbReference>
<dbReference type="Pfam" id="PF18037">
    <property type="entry name" value="Ubiquitin_5"/>
    <property type="match status" value="1"/>
</dbReference>
<dbReference type="EMBL" id="JABFTP020000001">
    <property type="protein sequence ID" value="KAL3266981.1"/>
    <property type="molecule type" value="Genomic_DNA"/>
</dbReference>
<dbReference type="InterPro" id="IPR009060">
    <property type="entry name" value="UBA-like_sf"/>
</dbReference>
<dbReference type="InterPro" id="IPR000626">
    <property type="entry name" value="Ubiquitin-like_dom"/>
</dbReference>
<dbReference type="SMART" id="SM00165">
    <property type="entry name" value="UBA"/>
    <property type="match status" value="3"/>
</dbReference>
<feature type="domain" description="Ubiquitin-like" evidence="4">
    <location>
        <begin position="87"/>
        <end position="161"/>
    </location>
</feature>
<feature type="region of interest" description="Disordered" evidence="2">
    <location>
        <begin position="541"/>
        <end position="581"/>
    </location>
</feature>
<dbReference type="PROSITE" id="PS50030">
    <property type="entry name" value="UBA"/>
    <property type="match status" value="3"/>
</dbReference>
<dbReference type="AlphaFoldDB" id="A0ABD2MLN7"/>
<proteinExistence type="predicted"/>
<feature type="compositionally biased region" description="Basic and acidic residues" evidence="2">
    <location>
        <begin position="541"/>
        <end position="570"/>
    </location>
</feature>
<evidence type="ECO:0000313" key="6">
    <source>
        <dbReference type="Proteomes" id="UP001516400"/>
    </source>
</evidence>
<feature type="domain" description="UBA" evidence="3">
    <location>
        <begin position="478"/>
        <end position="525"/>
    </location>
</feature>
<feature type="compositionally biased region" description="Basic residues" evidence="2">
    <location>
        <begin position="571"/>
        <end position="580"/>
    </location>
</feature>
<evidence type="ECO:0000313" key="5">
    <source>
        <dbReference type="EMBL" id="KAL3266981.1"/>
    </source>
</evidence>
<feature type="domain" description="UBA" evidence="3">
    <location>
        <begin position="357"/>
        <end position="397"/>
    </location>
</feature>
<feature type="domain" description="UBA" evidence="3">
    <location>
        <begin position="430"/>
        <end position="470"/>
    </location>
</feature>
<protein>
    <recommendedName>
        <fullName evidence="7">NEDD8 ultimate buster 1</fullName>
    </recommendedName>
</protein>
<sequence>MNANLKKEDVLIQIREKLRSEQIKLWLDPYYTQTKGPQEEELKRLAKEFSVSLKLSFDCCLEAITELQESSLENLKQRTRFTESGLATVKIKLLHQSSTPKIIVKELMLTMRVVELKNLIIQDMPITNDRLKLIASGKVLSDTETLCNQGIKNGQMILALILGDFQMEMEQTENKIKEMEEVKKDSRLLALDNEYIELEDQFGNAVKVPPAEKKSLIVAMTLQEKGRTALKKGDLSKALVFLLEADEEFKHCNSQLLTLVDNYALLDLDIAWCYLCLQSVSNLPDAQERLKRCEEAFIRSYGPNFERVIALKGSSGNEAALMMRLHLLQAIILYHRNKRSEALQLLQTTEQELIRLKVDENSVLQLVELGYTMAEARIGLRATHGDINSAAVYLNELREKKIESRKKAKAEEILMKEKKKLGMCDDGKQYIDPNFLKILVNMGYNREAARVALKSCNNIISDSIQYIQEHPTPGPSMTKSQELLGLINDLVPELVAAGFDASMAKLALHKHMGDISAAAEELLNNSGIIDGDFSEINKLEEAGKSTEQSKENKKLNEEKAKEDKEKAKAEKKAKKAKKQAFNRMTQDMTFEENDYLDLTLQQEEEFLRVYLDLLQNK</sequence>
<dbReference type="Gene3D" id="1.10.8.10">
    <property type="entry name" value="DNA helicase RuvA subunit, C-terminal domain"/>
    <property type="match status" value="3"/>
</dbReference>
<dbReference type="InterPro" id="IPR041207">
    <property type="entry name" value="NUB1_ubiquitin-like_dom"/>
</dbReference>
<name>A0ABD2MLN7_9CUCU</name>
<evidence type="ECO:0000259" key="3">
    <source>
        <dbReference type="PROSITE" id="PS50030"/>
    </source>
</evidence>